<evidence type="ECO:0000256" key="6">
    <source>
        <dbReference type="ARBA" id="ARBA00023002"/>
    </source>
</evidence>
<comment type="similarity">
    <text evidence="2 7">Belongs to the acyl-CoA dehydrogenase family.</text>
</comment>
<dbReference type="GO" id="GO:0033539">
    <property type="term" value="P:fatty acid beta-oxidation using acyl-CoA dehydrogenase"/>
    <property type="evidence" value="ECO:0007669"/>
    <property type="project" value="TreeGrafter"/>
</dbReference>
<dbReference type="InterPro" id="IPR037069">
    <property type="entry name" value="AcylCoA_DH/ox_N_sf"/>
</dbReference>
<keyword evidence="4 7" id="KW-0285">Flavoprotein</keyword>
<dbReference type="InterPro" id="IPR006091">
    <property type="entry name" value="Acyl-CoA_Oxase/DH_mid-dom"/>
</dbReference>
<gene>
    <name evidence="11" type="primary">acd_1</name>
    <name evidence="11" type="ORF">Ssi02_30600</name>
</gene>
<evidence type="ECO:0000256" key="5">
    <source>
        <dbReference type="ARBA" id="ARBA00022827"/>
    </source>
</evidence>
<dbReference type="InterPro" id="IPR050741">
    <property type="entry name" value="Acyl-CoA_dehydrogenase"/>
</dbReference>
<evidence type="ECO:0000313" key="12">
    <source>
        <dbReference type="Proteomes" id="UP000606172"/>
    </source>
</evidence>
<evidence type="ECO:0000256" key="2">
    <source>
        <dbReference type="ARBA" id="ARBA00009347"/>
    </source>
</evidence>
<dbReference type="InterPro" id="IPR009100">
    <property type="entry name" value="AcylCoA_DH/oxidase_NM_dom_sf"/>
</dbReference>
<dbReference type="SUPFAM" id="SSF47203">
    <property type="entry name" value="Acyl-CoA dehydrogenase C-terminal domain-like"/>
    <property type="match status" value="1"/>
</dbReference>
<reference evidence="11" key="1">
    <citation type="submission" date="2021-01" db="EMBL/GenBank/DDBJ databases">
        <title>Whole genome shotgun sequence of Sinosporangium siamense NBRC 109515.</title>
        <authorList>
            <person name="Komaki H."/>
            <person name="Tamura T."/>
        </authorList>
    </citation>
    <scope>NUCLEOTIDE SEQUENCE</scope>
    <source>
        <strain evidence="11">NBRC 109515</strain>
    </source>
</reference>
<evidence type="ECO:0000259" key="8">
    <source>
        <dbReference type="Pfam" id="PF00441"/>
    </source>
</evidence>
<dbReference type="InterPro" id="IPR036250">
    <property type="entry name" value="AcylCo_DH-like_C"/>
</dbReference>
<dbReference type="GO" id="GO:0003995">
    <property type="term" value="F:acyl-CoA dehydrogenase activity"/>
    <property type="evidence" value="ECO:0007669"/>
    <property type="project" value="TreeGrafter"/>
</dbReference>
<dbReference type="FunFam" id="2.40.110.10:FF:000002">
    <property type="entry name" value="Acyl-CoA dehydrogenase fadE12"/>
    <property type="match status" value="1"/>
</dbReference>
<evidence type="ECO:0000256" key="3">
    <source>
        <dbReference type="ARBA" id="ARBA00011738"/>
    </source>
</evidence>
<comment type="cofactor">
    <cofactor evidence="1 7">
        <name>FAD</name>
        <dbReference type="ChEBI" id="CHEBI:57692"/>
    </cofactor>
</comment>
<comment type="subunit">
    <text evidence="3">Homodimer.</text>
</comment>
<dbReference type="AlphaFoldDB" id="A0A919RJ47"/>
<dbReference type="Proteomes" id="UP000606172">
    <property type="component" value="Unassembled WGS sequence"/>
</dbReference>
<feature type="domain" description="Acyl-CoA dehydrogenase/oxidase C-terminal" evidence="8">
    <location>
        <begin position="242"/>
        <end position="391"/>
    </location>
</feature>
<evidence type="ECO:0000259" key="9">
    <source>
        <dbReference type="Pfam" id="PF02770"/>
    </source>
</evidence>
<evidence type="ECO:0000259" key="10">
    <source>
        <dbReference type="Pfam" id="PF02771"/>
    </source>
</evidence>
<dbReference type="InterPro" id="IPR046373">
    <property type="entry name" value="Acyl-CoA_Oxase/DH_mid-dom_sf"/>
</dbReference>
<protein>
    <submittedName>
        <fullName evidence="11">Acyl-CoA dehydrogenase</fullName>
    </submittedName>
</protein>
<accession>A0A919RJ47</accession>
<dbReference type="PANTHER" id="PTHR48083:SF13">
    <property type="entry name" value="ACYL-COA DEHYDROGENASE FAMILY MEMBER 11"/>
    <property type="match status" value="1"/>
</dbReference>
<dbReference type="PANTHER" id="PTHR48083">
    <property type="entry name" value="MEDIUM-CHAIN SPECIFIC ACYL-COA DEHYDROGENASE, MITOCHONDRIAL-RELATED"/>
    <property type="match status" value="1"/>
</dbReference>
<dbReference type="GO" id="GO:0050660">
    <property type="term" value="F:flavin adenine dinucleotide binding"/>
    <property type="evidence" value="ECO:0007669"/>
    <property type="project" value="InterPro"/>
</dbReference>
<dbReference type="Gene3D" id="1.20.140.10">
    <property type="entry name" value="Butyryl-CoA Dehydrogenase, subunit A, domain 3"/>
    <property type="match status" value="1"/>
</dbReference>
<keyword evidence="5 7" id="KW-0274">FAD</keyword>
<evidence type="ECO:0000313" key="11">
    <source>
        <dbReference type="EMBL" id="GII92829.1"/>
    </source>
</evidence>
<dbReference type="RefSeq" id="WP_204025895.1">
    <property type="nucleotide sequence ID" value="NZ_BOOW01000018.1"/>
</dbReference>
<organism evidence="11 12">
    <name type="scientific">Sinosporangium siamense</name>
    <dbReference type="NCBI Taxonomy" id="1367973"/>
    <lineage>
        <taxon>Bacteria</taxon>
        <taxon>Bacillati</taxon>
        <taxon>Actinomycetota</taxon>
        <taxon>Actinomycetes</taxon>
        <taxon>Streptosporangiales</taxon>
        <taxon>Streptosporangiaceae</taxon>
        <taxon>Sinosporangium</taxon>
    </lineage>
</organism>
<dbReference type="GO" id="GO:0005737">
    <property type="term" value="C:cytoplasm"/>
    <property type="evidence" value="ECO:0007669"/>
    <property type="project" value="TreeGrafter"/>
</dbReference>
<dbReference type="Gene3D" id="2.40.110.10">
    <property type="entry name" value="Butyryl-CoA Dehydrogenase, subunit A, domain 2"/>
    <property type="match status" value="1"/>
</dbReference>
<evidence type="ECO:0000256" key="7">
    <source>
        <dbReference type="RuleBase" id="RU362125"/>
    </source>
</evidence>
<dbReference type="SUPFAM" id="SSF56645">
    <property type="entry name" value="Acyl-CoA dehydrogenase NM domain-like"/>
    <property type="match status" value="1"/>
</dbReference>
<evidence type="ECO:0000256" key="1">
    <source>
        <dbReference type="ARBA" id="ARBA00001974"/>
    </source>
</evidence>
<keyword evidence="12" id="KW-1185">Reference proteome</keyword>
<sequence length="400" mass="43728">MDFAYDQTTEDHLERLAEFMESHIYPAEPHFTEEVAWERPPIMAELRAEARSRGLWNLFLPKDHGGTLTTLQYAPLAEMSGRSPLIAPESMNCAAPDTGNMELLTLAATPAQREQWLEPLLDARIRSAFSMTEPEVASSDASNIATRAVRKGGEYVIDGRKWWTSGAMSSDCKIFIVMAVTDPGAPPRGRYSMLLVPRGTPGMHIKRGMRVFGYTDGTHGGHAEIVFDGVRVPAANLLGEEGQGGALAQARLGPGRVHHCMRLVGMAERAFELMCKRAAGRTTFGRPLAEHGAVEGWIADARVRIDQLRLLVLHAAWMIDKHGAKAARREISAIKIAAPETAGWVVDKAIQVHGAGGVSQDYPLAMLWAGARGLRFADGPDEVHKMVLARREIARVAGRS</sequence>
<keyword evidence="6 7" id="KW-0560">Oxidoreductase</keyword>
<dbReference type="Pfam" id="PF02771">
    <property type="entry name" value="Acyl-CoA_dh_N"/>
    <property type="match status" value="1"/>
</dbReference>
<dbReference type="EMBL" id="BOOW01000018">
    <property type="protein sequence ID" value="GII92829.1"/>
    <property type="molecule type" value="Genomic_DNA"/>
</dbReference>
<dbReference type="Gene3D" id="1.10.540.10">
    <property type="entry name" value="Acyl-CoA dehydrogenase/oxidase, N-terminal domain"/>
    <property type="match status" value="1"/>
</dbReference>
<dbReference type="InterPro" id="IPR013786">
    <property type="entry name" value="AcylCoA_DH/ox_N"/>
</dbReference>
<feature type="domain" description="Acyl-CoA dehydrogenase/oxidase N-terminal" evidence="10">
    <location>
        <begin position="12"/>
        <end position="122"/>
    </location>
</feature>
<comment type="caution">
    <text evidence="11">The sequence shown here is derived from an EMBL/GenBank/DDBJ whole genome shotgun (WGS) entry which is preliminary data.</text>
</comment>
<dbReference type="Pfam" id="PF00441">
    <property type="entry name" value="Acyl-CoA_dh_1"/>
    <property type="match status" value="1"/>
</dbReference>
<proteinExistence type="inferred from homology"/>
<name>A0A919RJ47_9ACTN</name>
<evidence type="ECO:0000256" key="4">
    <source>
        <dbReference type="ARBA" id="ARBA00022630"/>
    </source>
</evidence>
<dbReference type="Pfam" id="PF02770">
    <property type="entry name" value="Acyl-CoA_dh_M"/>
    <property type="match status" value="1"/>
</dbReference>
<feature type="domain" description="Acyl-CoA oxidase/dehydrogenase middle" evidence="9">
    <location>
        <begin position="128"/>
        <end position="229"/>
    </location>
</feature>
<dbReference type="InterPro" id="IPR009075">
    <property type="entry name" value="AcylCo_DH/oxidase_C"/>
</dbReference>